<comment type="caution">
    <text evidence="1">The sequence shown here is derived from an EMBL/GenBank/DDBJ whole genome shotgun (WGS) entry which is preliminary data.</text>
</comment>
<proteinExistence type="predicted"/>
<organism evidence="1 2">
    <name type="scientific">Orbilia ellipsospora</name>
    <dbReference type="NCBI Taxonomy" id="2528407"/>
    <lineage>
        <taxon>Eukaryota</taxon>
        <taxon>Fungi</taxon>
        <taxon>Dikarya</taxon>
        <taxon>Ascomycota</taxon>
        <taxon>Pezizomycotina</taxon>
        <taxon>Orbiliomycetes</taxon>
        <taxon>Orbiliales</taxon>
        <taxon>Orbiliaceae</taxon>
        <taxon>Orbilia</taxon>
    </lineage>
</organism>
<protein>
    <submittedName>
        <fullName evidence="1">Uncharacterized protein</fullName>
    </submittedName>
</protein>
<dbReference type="AlphaFoldDB" id="A0AAV9XM35"/>
<reference evidence="1 2" key="1">
    <citation type="submission" date="2019-10" db="EMBL/GenBank/DDBJ databases">
        <authorList>
            <person name="Palmer J.M."/>
        </authorList>
    </citation>
    <scope>NUCLEOTIDE SEQUENCE [LARGE SCALE GENOMIC DNA]</scope>
    <source>
        <strain evidence="1 2">TWF694</strain>
    </source>
</reference>
<evidence type="ECO:0000313" key="2">
    <source>
        <dbReference type="Proteomes" id="UP001365542"/>
    </source>
</evidence>
<evidence type="ECO:0000313" key="1">
    <source>
        <dbReference type="EMBL" id="KAK6542637.1"/>
    </source>
</evidence>
<gene>
    <name evidence="1" type="ORF">TWF694_006580</name>
</gene>
<accession>A0AAV9XM35</accession>
<keyword evidence="2" id="KW-1185">Reference proteome</keyword>
<dbReference type="EMBL" id="JAVHJO010000002">
    <property type="protein sequence ID" value="KAK6542637.1"/>
    <property type="molecule type" value="Genomic_DNA"/>
</dbReference>
<dbReference type="Proteomes" id="UP001365542">
    <property type="component" value="Unassembled WGS sequence"/>
</dbReference>
<sequence>MKKAHISRFPYQKPVSCRNLQPGKGNTQEKSCGSALKKNLVLLVWFMRNLKFPREFISPGQKVFKGLVCTIGGYRFDFDLGDIAPIIPLVYLSCTWQVCAIPRDTKTSDTALVRIRMEAN</sequence>
<name>A0AAV9XM35_9PEZI</name>